<evidence type="ECO:0000256" key="1">
    <source>
        <dbReference type="SAM" id="MobiDB-lite"/>
    </source>
</evidence>
<evidence type="ECO:0000313" key="2">
    <source>
        <dbReference type="EnsemblPlants" id="OB04G12500.1"/>
    </source>
</evidence>
<sequence>AGAGGRGGARRLGERVGVDLDDGVEERVEARDLVEVEADELHGGEGAVPEAELDGVDGGLVEVERGGGRAAAAAERGGGRGESQDGRPSQLRRQLSHHSA</sequence>
<dbReference type="EnsemblPlants" id="OB04G12500.1">
    <property type="protein sequence ID" value="OB04G12500.1"/>
    <property type="gene ID" value="OB04G12500"/>
</dbReference>
<feature type="region of interest" description="Disordered" evidence="1">
    <location>
        <begin position="65"/>
        <end position="100"/>
    </location>
</feature>
<name>J3LVS5_ORYBR</name>
<reference evidence="2" key="1">
    <citation type="journal article" date="2013" name="Nat. Commun.">
        <title>Whole-genome sequencing of Oryza brachyantha reveals mechanisms underlying Oryza genome evolution.</title>
        <authorList>
            <person name="Chen J."/>
            <person name="Huang Q."/>
            <person name="Gao D."/>
            <person name="Wang J."/>
            <person name="Lang Y."/>
            <person name="Liu T."/>
            <person name="Li B."/>
            <person name="Bai Z."/>
            <person name="Luis Goicoechea J."/>
            <person name="Liang C."/>
            <person name="Chen C."/>
            <person name="Zhang W."/>
            <person name="Sun S."/>
            <person name="Liao Y."/>
            <person name="Zhang X."/>
            <person name="Yang L."/>
            <person name="Song C."/>
            <person name="Wang M."/>
            <person name="Shi J."/>
            <person name="Liu G."/>
            <person name="Liu J."/>
            <person name="Zhou H."/>
            <person name="Zhou W."/>
            <person name="Yu Q."/>
            <person name="An N."/>
            <person name="Chen Y."/>
            <person name="Cai Q."/>
            <person name="Wang B."/>
            <person name="Liu B."/>
            <person name="Min J."/>
            <person name="Huang Y."/>
            <person name="Wu H."/>
            <person name="Li Z."/>
            <person name="Zhang Y."/>
            <person name="Yin Y."/>
            <person name="Song W."/>
            <person name="Jiang J."/>
            <person name="Jackson S.A."/>
            <person name="Wing R.A."/>
            <person name="Wang J."/>
            <person name="Chen M."/>
        </authorList>
    </citation>
    <scope>NUCLEOTIDE SEQUENCE [LARGE SCALE GENOMIC DNA]</scope>
    <source>
        <strain evidence="2">cv. IRGC 101232</strain>
    </source>
</reference>
<accession>J3LVS5</accession>
<dbReference type="Gramene" id="OB04G12500.1">
    <property type="protein sequence ID" value="OB04G12500.1"/>
    <property type="gene ID" value="OB04G12500"/>
</dbReference>
<evidence type="ECO:0000313" key="3">
    <source>
        <dbReference type="Proteomes" id="UP000006038"/>
    </source>
</evidence>
<dbReference type="AlphaFoldDB" id="J3LVS5"/>
<protein>
    <submittedName>
        <fullName evidence="2">Uncharacterized protein</fullName>
    </submittedName>
</protein>
<dbReference type="HOGENOM" id="CLU_2313339_0_0_1"/>
<reference evidence="2" key="2">
    <citation type="submission" date="2013-04" db="UniProtKB">
        <authorList>
            <consortium name="EnsemblPlants"/>
        </authorList>
    </citation>
    <scope>IDENTIFICATION</scope>
</reference>
<organism evidence="2">
    <name type="scientific">Oryza brachyantha</name>
    <name type="common">malo sina</name>
    <dbReference type="NCBI Taxonomy" id="4533"/>
    <lineage>
        <taxon>Eukaryota</taxon>
        <taxon>Viridiplantae</taxon>
        <taxon>Streptophyta</taxon>
        <taxon>Embryophyta</taxon>
        <taxon>Tracheophyta</taxon>
        <taxon>Spermatophyta</taxon>
        <taxon>Magnoliopsida</taxon>
        <taxon>Liliopsida</taxon>
        <taxon>Poales</taxon>
        <taxon>Poaceae</taxon>
        <taxon>BOP clade</taxon>
        <taxon>Oryzoideae</taxon>
        <taxon>Oryzeae</taxon>
        <taxon>Oryzinae</taxon>
        <taxon>Oryza</taxon>
    </lineage>
</organism>
<proteinExistence type="predicted"/>
<keyword evidence="3" id="KW-1185">Reference proteome</keyword>
<dbReference type="Proteomes" id="UP000006038">
    <property type="component" value="Chromosome 4"/>
</dbReference>